<dbReference type="Pfam" id="PF00657">
    <property type="entry name" value="Lipase_GDSL"/>
    <property type="match status" value="1"/>
</dbReference>
<dbReference type="Proteomes" id="UP001634007">
    <property type="component" value="Unassembled WGS sequence"/>
</dbReference>
<dbReference type="InterPro" id="IPR050592">
    <property type="entry name" value="GDSL_lipolytic_enzyme"/>
</dbReference>
<evidence type="ECO:0000313" key="4">
    <source>
        <dbReference type="Proteomes" id="UP001634007"/>
    </source>
</evidence>
<dbReference type="InterPro" id="IPR035669">
    <property type="entry name" value="SGNH_plant_lipase-like"/>
</dbReference>
<reference evidence="3 4" key="1">
    <citation type="submission" date="2024-11" db="EMBL/GenBank/DDBJ databases">
        <title>Chromosome-level genome assembly of Eucalyptus globulus Labill. provides insights into its genome evolution.</title>
        <authorList>
            <person name="Li X."/>
        </authorList>
    </citation>
    <scope>NUCLEOTIDE SEQUENCE [LARGE SCALE GENOMIC DNA]</scope>
    <source>
        <strain evidence="3">CL2024</strain>
        <tissue evidence="3">Fresh tender leaves</tissue>
    </source>
</reference>
<dbReference type="InterPro" id="IPR036514">
    <property type="entry name" value="SGNH_hydro_sf"/>
</dbReference>
<evidence type="ECO:0008006" key="5">
    <source>
        <dbReference type="Google" id="ProtNLM"/>
    </source>
</evidence>
<gene>
    <name evidence="3" type="ORF">ACJRO7_001630</name>
</gene>
<dbReference type="CDD" id="cd01837">
    <property type="entry name" value="SGNH_plant_lipase_like"/>
    <property type="match status" value="1"/>
</dbReference>
<dbReference type="PANTHER" id="PTHR45642:SF32">
    <property type="entry name" value="GDSL-LIKE LIPASE_ACYLHYDROLASE"/>
    <property type="match status" value="1"/>
</dbReference>
<dbReference type="FunFam" id="3.40.50.1110:FF:000003">
    <property type="entry name" value="GDSL esterase/lipase APG"/>
    <property type="match status" value="1"/>
</dbReference>
<dbReference type="InterPro" id="IPR001087">
    <property type="entry name" value="GDSL"/>
</dbReference>
<comment type="similarity">
    <text evidence="1">Belongs to the 'GDSL' lipolytic enzyme family.</text>
</comment>
<evidence type="ECO:0000256" key="1">
    <source>
        <dbReference type="ARBA" id="ARBA00008668"/>
    </source>
</evidence>
<dbReference type="Gene3D" id="3.40.50.1110">
    <property type="entry name" value="SGNH hydrolase"/>
    <property type="match status" value="1"/>
</dbReference>
<protein>
    <recommendedName>
        <fullName evidence="5">GDSL esterase/lipase</fullName>
    </recommendedName>
</protein>
<evidence type="ECO:0000256" key="2">
    <source>
        <dbReference type="SAM" id="MobiDB-lite"/>
    </source>
</evidence>
<organism evidence="3 4">
    <name type="scientific">Eucalyptus globulus</name>
    <name type="common">Tasmanian blue gum</name>
    <dbReference type="NCBI Taxonomy" id="34317"/>
    <lineage>
        <taxon>Eukaryota</taxon>
        <taxon>Viridiplantae</taxon>
        <taxon>Streptophyta</taxon>
        <taxon>Embryophyta</taxon>
        <taxon>Tracheophyta</taxon>
        <taxon>Spermatophyta</taxon>
        <taxon>Magnoliopsida</taxon>
        <taxon>eudicotyledons</taxon>
        <taxon>Gunneridae</taxon>
        <taxon>Pentapetalae</taxon>
        <taxon>rosids</taxon>
        <taxon>malvids</taxon>
        <taxon>Myrtales</taxon>
        <taxon>Myrtaceae</taxon>
        <taxon>Myrtoideae</taxon>
        <taxon>Eucalypteae</taxon>
        <taxon>Eucalyptus</taxon>
    </lineage>
</organism>
<keyword evidence="4" id="KW-1185">Reference proteome</keyword>
<feature type="region of interest" description="Disordered" evidence="2">
    <location>
        <begin position="1"/>
        <end position="21"/>
    </location>
</feature>
<dbReference type="PANTHER" id="PTHR45642">
    <property type="entry name" value="GDSL ESTERASE/LIPASE EXL3"/>
    <property type="match status" value="1"/>
</dbReference>
<proteinExistence type="inferred from homology"/>
<evidence type="ECO:0000313" key="3">
    <source>
        <dbReference type="EMBL" id="KAL3754425.1"/>
    </source>
</evidence>
<dbReference type="AlphaFoldDB" id="A0ABD3M1H9"/>
<dbReference type="SUPFAM" id="SSF52266">
    <property type="entry name" value="SGNH hydrolase"/>
    <property type="match status" value="1"/>
</dbReference>
<accession>A0ABD3M1H9</accession>
<sequence length="374" mass="41679">MTSPLDKAPSNHPPSTIHSKTKKREMALVKYGIALFLHLLCLVTTASAKVPAIIVFGDSTVDAGNNNHVSTILRSNFEPYGRDFYGKKPTGRFSNGRITSDFIAEAFKIKPSIPAYLDPDYKISDFATGVTFASAGTGYDNATSDVLSVIPLWKEIEYYKDYQKKLRSYLGPSSANQVLGEALYMISIGTNDFLENYYTMPGRRSQFSVTQYEDFLIGIAEKFVRDLYGLGARKISFGGLPPMGCLPLERTTNVMGQNQCVDSYNDVSLEFNGKLKGMVGRLSSELKGINLVFSNPYYITMHILRRPASYGFESTSVACCSTGLFEMGYSCQQDNPFTCLDANKYVFWDAFHPTEKTSRIVADYVMRTVLARFV</sequence>
<dbReference type="EMBL" id="JBJKBG010000001">
    <property type="protein sequence ID" value="KAL3754425.1"/>
    <property type="molecule type" value="Genomic_DNA"/>
</dbReference>
<comment type="caution">
    <text evidence="3">The sequence shown here is derived from an EMBL/GenBank/DDBJ whole genome shotgun (WGS) entry which is preliminary data.</text>
</comment>
<name>A0ABD3M1H9_EUCGL</name>